<dbReference type="AlphaFoldDB" id="A0A9P8C2F8"/>
<dbReference type="OrthoDB" id="1077582at2759"/>
<dbReference type="Proteomes" id="UP000824998">
    <property type="component" value="Unassembled WGS sequence"/>
</dbReference>
<comment type="caution">
    <text evidence="7">The sequence shown here is derived from an EMBL/GenBank/DDBJ whole genome shotgun (WGS) entry which is preliminary data.</text>
</comment>
<proteinExistence type="predicted"/>
<feature type="transmembrane region" description="Helical" evidence="5">
    <location>
        <begin position="245"/>
        <end position="267"/>
    </location>
</feature>
<dbReference type="EMBL" id="MU251638">
    <property type="protein sequence ID" value="KAG9230880.1"/>
    <property type="molecule type" value="Genomic_DNA"/>
</dbReference>
<evidence type="ECO:0000256" key="3">
    <source>
        <dbReference type="ARBA" id="ARBA00022989"/>
    </source>
</evidence>
<feature type="transmembrane region" description="Helical" evidence="5">
    <location>
        <begin position="279"/>
        <end position="297"/>
    </location>
</feature>
<feature type="transmembrane region" description="Helical" evidence="5">
    <location>
        <begin position="350"/>
        <end position="370"/>
    </location>
</feature>
<evidence type="ECO:0000256" key="2">
    <source>
        <dbReference type="ARBA" id="ARBA00022692"/>
    </source>
</evidence>
<organism evidence="7 8">
    <name type="scientific">Amylocarpus encephaloides</name>
    <dbReference type="NCBI Taxonomy" id="45428"/>
    <lineage>
        <taxon>Eukaryota</taxon>
        <taxon>Fungi</taxon>
        <taxon>Dikarya</taxon>
        <taxon>Ascomycota</taxon>
        <taxon>Pezizomycotina</taxon>
        <taxon>Leotiomycetes</taxon>
        <taxon>Helotiales</taxon>
        <taxon>Helotiales incertae sedis</taxon>
        <taxon>Amylocarpus</taxon>
    </lineage>
</organism>
<evidence type="ECO:0000313" key="8">
    <source>
        <dbReference type="Proteomes" id="UP000824998"/>
    </source>
</evidence>
<gene>
    <name evidence="7" type="ORF">BJ875DRAFT_444603</name>
</gene>
<keyword evidence="7" id="KW-0808">Transferase</keyword>
<name>A0A9P8C2F8_9HELO</name>
<feature type="domain" description="Wax synthase" evidence="6">
    <location>
        <begin position="210"/>
        <end position="303"/>
    </location>
</feature>
<dbReference type="Pfam" id="PF13813">
    <property type="entry name" value="MBOAT_2"/>
    <property type="match status" value="1"/>
</dbReference>
<keyword evidence="2 5" id="KW-0812">Transmembrane</keyword>
<reference evidence="7" key="1">
    <citation type="journal article" date="2021" name="IMA Fungus">
        <title>Genomic characterization of three marine fungi, including Emericellopsis atlantica sp. nov. with signatures of a generalist lifestyle and marine biomass degradation.</title>
        <authorList>
            <person name="Hagestad O.C."/>
            <person name="Hou L."/>
            <person name="Andersen J.H."/>
            <person name="Hansen E.H."/>
            <person name="Altermark B."/>
            <person name="Li C."/>
            <person name="Kuhnert E."/>
            <person name="Cox R.J."/>
            <person name="Crous P.W."/>
            <person name="Spatafora J.W."/>
            <person name="Lail K."/>
            <person name="Amirebrahimi M."/>
            <person name="Lipzen A."/>
            <person name="Pangilinan J."/>
            <person name="Andreopoulos W."/>
            <person name="Hayes R.D."/>
            <person name="Ng V."/>
            <person name="Grigoriev I.V."/>
            <person name="Jackson S.A."/>
            <person name="Sutton T.D.S."/>
            <person name="Dobson A.D.W."/>
            <person name="Rama T."/>
        </authorList>
    </citation>
    <scope>NUCLEOTIDE SEQUENCE</scope>
    <source>
        <strain evidence="7">TRa018bII</strain>
    </source>
</reference>
<sequence>MGREDCSAAHTRISQEENLVNPGLDWTPVRLSFVRHIRSRNVPPHGRFVNSSILGCFNKTKAFQNRFRKHIFVPIIASLAYATYTNQFSNTVAGRALAGIHWTVFLGTIEKLLFGNPEKDYWRLDRPRAYQVLKYVQYYVASDLLHEYFVKYHYLEGVNIAFLDLRADTWTRSFCNAFCVGAKLYFPIQMNYALASVISVLFGICSPKDWPPLFGRIQDVTTVRDFWGSFWHQLIRKVFASYGAALVRFTSGLFLGYGGAIIALLGLPPQNTIISYFKLYSSFAISGATHGLMTWAMPANPDHTFNDRFLTVFTCFVGNAVAMNFEDIVMGIYHKRGGTREKRLWKSVLGYTWVTCWIWITCCWGATSYIKMGMTGVSDVPLPIAGKLLSRLQASATRLSTQTLCCKASLRYPELTSLQRLKNGSSKLRNYTKKGGLLWAIRKKKVQIWVKRYSYKNSTYLEVSSYAVAQEIMASGTKLFCERKQK</sequence>
<dbReference type="GO" id="GO:0016740">
    <property type="term" value="F:transferase activity"/>
    <property type="evidence" value="ECO:0007669"/>
    <property type="project" value="UniProtKB-KW"/>
</dbReference>
<protein>
    <submittedName>
        <fullName evidence="7">Membrane bound O-acyl transferase family-domain-containing protein</fullName>
    </submittedName>
</protein>
<keyword evidence="8" id="KW-1185">Reference proteome</keyword>
<evidence type="ECO:0000259" key="6">
    <source>
        <dbReference type="Pfam" id="PF13813"/>
    </source>
</evidence>
<evidence type="ECO:0000256" key="4">
    <source>
        <dbReference type="ARBA" id="ARBA00023136"/>
    </source>
</evidence>
<accession>A0A9P8C2F8</accession>
<dbReference type="InterPro" id="IPR032805">
    <property type="entry name" value="Wax_synthase_dom"/>
</dbReference>
<keyword evidence="3 5" id="KW-1133">Transmembrane helix</keyword>
<dbReference type="GO" id="GO:0016020">
    <property type="term" value="C:membrane"/>
    <property type="evidence" value="ECO:0007669"/>
    <property type="project" value="UniProtKB-SubCell"/>
</dbReference>
<feature type="transmembrane region" description="Helical" evidence="5">
    <location>
        <begin position="309"/>
        <end position="329"/>
    </location>
</feature>
<comment type="subcellular location">
    <subcellularLocation>
        <location evidence="1">Membrane</location>
        <topology evidence="1">Multi-pass membrane protein</topology>
    </subcellularLocation>
</comment>
<keyword evidence="4 5" id="KW-0472">Membrane</keyword>
<evidence type="ECO:0000256" key="1">
    <source>
        <dbReference type="ARBA" id="ARBA00004141"/>
    </source>
</evidence>
<evidence type="ECO:0000313" key="7">
    <source>
        <dbReference type="EMBL" id="KAG9230880.1"/>
    </source>
</evidence>
<evidence type="ECO:0000256" key="5">
    <source>
        <dbReference type="SAM" id="Phobius"/>
    </source>
</evidence>